<dbReference type="PANTHER" id="PTHR10773:SF19">
    <property type="match status" value="1"/>
</dbReference>
<dbReference type="AlphaFoldDB" id="A0ABD1CYC2"/>
<gene>
    <name evidence="2" type="ORF">pipiens_013502</name>
</gene>
<keyword evidence="3" id="KW-1185">Reference proteome</keyword>
<accession>A0ABD1CYC2</accession>
<feature type="non-terminal residue" evidence="2">
    <location>
        <position position="836"/>
    </location>
</feature>
<feature type="compositionally biased region" description="Basic and acidic residues" evidence="1">
    <location>
        <begin position="187"/>
        <end position="207"/>
    </location>
</feature>
<feature type="compositionally biased region" description="Polar residues" evidence="1">
    <location>
        <begin position="219"/>
        <end position="230"/>
    </location>
</feature>
<feature type="compositionally biased region" description="Low complexity" evidence="1">
    <location>
        <begin position="208"/>
        <end position="218"/>
    </location>
</feature>
<feature type="compositionally biased region" description="Basic residues" evidence="1">
    <location>
        <begin position="129"/>
        <end position="140"/>
    </location>
</feature>
<feature type="compositionally biased region" description="Low complexity" evidence="1">
    <location>
        <begin position="63"/>
        <end position="75"/>
    </location>
</feature>
<evidence type="ECO:0000313" key="2">
    <source>
        <dbReference type="EMBL" id="KAL1381388.1"/>
    </source>
</evidence>
<comment type="caution">
    <text evidence="2">The sequence shown here is derived from an EMBL/GenBank/DDBJ whole genome shotgun (WGS) entry which is preliminary data.</text>
</comment>
<sequence length="836" mass="95711">MDGFELLLSAAEILEKSSETTLSVADHSQINNSSIDASFFHVITSTPNRGPPPEKSRRNEVENSTNSNSQDNTQNPTDLHRTSGSKDGDPSIRRNHSRGRSHLEGNNNRFQLRNSRRRSISKDGDRSGRRSGRRNHSRGRSHLEGNDNRRYSKESRRRSGSKVSDRSIRRNHSRGRSHLEGNNFRRYSKESRTRSGSKDGDELDRPSRGGSSQERQSSTVDALQRTTSPEIPSPAFSPLSPSKEDDQQQDSYDDVDYVPDADEGSSSSDSVLQQSNLDDFAIFEVFEGYRNLSLFLPEPEEEKGLDDPGFEELCDLEYKKSVNKQITNKEKKERGLSYATYKGDIIPARSVKSPCYCKTLKCDTKYDDNVRKALLENLLKLPMSGQEQFIANHIEVFHVKKNRVVNSKRKYTFKYYLPGAEGKILVCLEMFLSTLDLGEKRVRLLAAKIIKGNGVCGVDGRRLNRNPNTLDAAAKKRIEDHIRSFPAYTSHLAREKSSKHYLTSDLNVAKMHALYQKQCDETETESVHYNTYRMIFRTFKLGFIKPKLDRCNECEQFRIKLKVAEGEARPTITQARDDHQAAAKATYNKKKSDVSRAKQSKTTCTASFDLQKCLATPHLRCGLAYYKRQLYTYNLTVFYTINGQNGAKCYLWNETVARRGSQEIASCLYKFINEIIGDNPSLTEFIFYSDRCGGQNLNITMCMMFSFVAEQFSRAKLNITLKHNFMVSGHSHMEVDSVHAAIERAKKATNTDIEIPRDWAVFIAQIKRKVPFDVIELDQSQFFAFKKLTCRYKRPKLDEIGSPYKFQEIFSFEYRSEDIGKVFFKQNLQDETDRAF</sequence>
<feature type="compositionally biased region" description="Polar residues" evidence="1">
    <location>
        <begin position="104"/>
        <end position="113"/>
    </location>
</feature>
<dbReference type="PANTHER" id="PTHR10773">
    <property type="entry name" value="DNA-DIRECTED RNA POLYMERASES I, II, AND III SUBUNIT RPABC2"/>
    <property type="match status" value="1"/>
</dbReference>
<organism evidence="2 3">
    <name type="scientific">Culex pipiens pipiens</name>
    <name type="common">Northern house mosquito</name>
    <dbReference type="NCBI Taxonomy" id="38569"/>
    <lineage>
        <taxon>Eukaryota</taxon>
        <taxon>Metazoa</taxon>
        <taxon>Ecdysozoa</taxon>
        <taxon>Arthropoda</taxon>
        <taxon>Hexapoda</taxon>
        <taxon>Insecta</taxon>
        <taxon>Pterygota</taxon>
        <taxon>Neoptera</taxon>
        <taxon>Endopterygota</taxon>
        <taxon>Diptera</taxon>
        <taxon>Nematocera</taxon>
        <taxon>Culicoidea</taxon>
        <taxon>Culicidae</taxon>
        <taxon>Culicinae</taxon>
        <taxon>Culicini</taxon>
        <taxon>Culex</taxon>
        <taxon>Culex</taxon>
    </lineage>
</organism>
<feature type="compositionally biased region" description="Basic and acidic residues" evidence="1">
    <location>
        <begin position="52"/>
        <end position="61"/>
    </location>
</feature>
<evidence type="ECO:0000256" key="1">
    <source>
        <dbReference type="SAM" id="MobiDB-lite"/>
    </source>
</evidence>
<proteinExistence type="predicted"/>
<feature type="compositionally biased region" description="Acidic residues" evidence="1">
    <location>
        <begin position="247"/>
        <end position="263"/>
    </location>
</feature>
<feature type="compositionally biased region" description="Basic and acidic residues" evidence="1">
    <location>
        <begin position="78"/>
        <end position="92"/>
    </location>
</feature>
<reference evidence="2 3" key="1">
    <citation type="submission" date="2024-05" db="EMBL/GenBank/DDBJ databases">
        <title>Culex pipiens pipiens assembly and annotation.</title>
        <authorList>
            <person name="Alout H."/>
            <person name="Durand T."/>
        </authorList>
    </citation>
    <scope>NUCLEOTIDE SEQUENCE [LARGE SCALE GENOMIC DNA]</scope>
    <source>
        <strain evidence="2">HA-2024</strain>
        <tissue evidence="2">Whole body</tissue>
    </source>
</reference>
<evidence type="ECO:0000313" key="3">
    <source>
        <dbReference type="Proteomes" id="UP001562425"/>
    </source>
</evidence>
<dbReference type="EMBL" id="JBEHCU010008652">
    <property type="protein sequence ID" value="KAL1381388.1"/>
    <property type="molecule type" value="Genomic_DNA"/>
</dbReference>
<dbReference type="Proteomes" id="UP001562425">
    <property type="component" value="Unassembled WGS sequence"/>
</dbReference>
<protein>
    <submittedName>
        <fullName evidence="2">Uncharacterized protein</fullName>
    </submittedName>
</protein>
<feature type="compositionally biased region" description="Basic and acidic residues" evidence="1">
    <location>
        <begin position="141"/>
        <end position="154"/>
    </location>
</feature>
<name>A0ABD1CYC2_CULPP</name>
<feature type="region of interest" description="Disordered" evidence="1">
    <location>
        <begin position="43"/>
        <end position="271"/>
    </location>
</feature>